<dbReference type="EMBL" id="FOMB01000001">
    <property type="protein sequence ID" value="SFB98112.1"/>
    <property type="molecule type" value="Genomic_DNA"/>
</dbReference>
<evidence type="ECO:0000313" key="2">
    <source>
        <dbReference type="Proteomes" id="UP000182258"/>
    </source>
</evidence>
<organism evidence="1 2">
    <name type="scientific">Devosia psychrophila</name>
    <dbReference type="NCBI Taxonomy" id="728005"/>
    <lineage>
        <taxon>Bacteria</taxon>
        <taxon>Pseudomonadati</taxon>
        <taxon>Pseudomonadota</taxon>
        <taxon>Alphaproteobacteria</taxon>
        <taxon>Hyphomicrobiales</taxon>
        <taxon>Devosiaceae</taxon>
        <taxon>Devosia</taxon>
    </lineage>
</organism>
<sequence length="52" mass="6173">MVTRNGRRYHVEKLPYFDFDEDRLQRAGRPRQIGVFHDRNEAPQVASWSAQA</sequence>
<proteinExistence type="predicted"/>
<accession>A0A1I1FGL1</accession>
<protein>
    <submittedName>
        <fullName evidence="1">Uncharacterized protein</fullName>
    </submittedName>
</protein>
<dbReference type="Proteomes" id="UP000182258">
    <property type="component" value="Unassembled WGS sequence"/>
</dbReference>
<dbReference type="AlphaFoldDB" id="A0A1I1FGL1"/>
<dbReference type="STRING" id="728005.SAMN04488059_101253"/>
<name>A0A1I1FGL1_9HYPH</name>
<gene>
    <name evidence="1" type="ORF">SAMN04488059_101253</name>
</gene>
<reference evidence="1 2" key="1">
    <citation type="submission" date="2016-10" db="EMBL/GenBank/DDBJ databases">
        <authorList>
            <person name="de Groot N.N."/>
        </authorList>
    </citation>
    <scope>NUCLEOTIDE SEQUENCE [LARGE SCALE GENOMIC DNA]</scope>
    <source>
        <strain evidence="1 2">CGMCC 1.10210</strain>
    </source>
</reference>
<dbReference type="RefSeq" id="WP_158409609.1">
    <property type="nucleotide sequence ID" value="NZ_FOMB01000001.1"/>
</dbReference>
<evidence type="ECO:0000313" key="1">
    <source>
        <dbReference type="EMBL" id="SFB98112.1"/>
    </source>
</evidence>